<dbReference type="Proteomes" id="UP000032233">
    <property type="component" value="Unassembled WGS sequence"/>
</dbReference>
<proteinExistence type="predicted"/>
<keyword evidence="2" id="KW-1185">Reference proteome</keyword>
<reference evidence="1 2" key="1">
    <citation type="submission" date="2013-11" db="EMBL/GenBank/DDBJ databases">
        <title>Metagenomic analysis of a methanogenic consortium involved in long chain n-alkane degradation.</title>
        <authorList>
            <person name="Davidova I.A."/>
            <person name="Callaghan A.V."/>
            <person name="Wawrik B."/>
            <person name="Pruitt S."/>
            <person name="Marks C."/>
            <person name="Duncan K.E."/>
            <person name="Suflita J.M."/>
        </authorList>
    </citation>
    <scope>NUCLEOTIDE SEQUENCE [LARGE SCALE GENOMIC DNA]</scope>
    <source>
        <strain evidence="1 2">SPR</strain>
    </source>
</reference>
<dbReference type="STRING" id="1429043.X474_05785"/>
<dbReference type="InParanoid" id="A0A0D2JZW8"/>
<evidence type="ECO:0000313" key="2">
    <source>
        <dbReference type="Proteomes" id="UP000032233"/>
    </source>
</evidence>
<name>A0A0D2JZW8_9BACT</name>
<protein>
    <submittedName>
        <fullName evidence="1">Uncharacterized protein</fullName>
    </submittedName>
</protein>
<dbReference type="EMBL" id="AZAC01000005">
    <property type="protein sequence ID" value="KIX15040.1"/>
    <property type="molecule type" value="Genomic_DNA"/>
</dbReference>
<organism evidence="1 2">
    <name type="scientific">Dethiosulfatarculus sandiegensis</name>
    <dbReference type="NCBI Taxonomy" id="1429043"/>
    <lineage>
        <taxon>Bacteria</taxon>
        <taxon>Pseudomonadati</taxon>
        <taxon>Thermodesulfobacteriota</taxon>
        <taxon>Desulfarculia</taxon>
        <taxon>Desulfarculales</taxon>
        <taxon>Desulfarculaceae</taxon>
        <taxon>Dethiosulfatarculus</taxon>
    </lineage>
</organism>
<dbReference type="AlphaFoldDB" id="A0A0D2JZW8"/>
<comment type="caution">
    <text evidence="1">The sequence shown here is derived from an EMBL/GenBank/DDBJ whole genome shotgun (WGS) entry which is preliminary data.</text>
</comment>
<evidence type="ECO:0000313" key="1">
    <source>
        <dbReference type="EMBL" id="KIX15040.1"/>
    </source>
</evidence>
<gene>
    <name evidence="1" type="ORF">X474_05785</name>
</gene>
<accession>A0A0D2JZW8</accession>
<sequence length="156" mass="17567">MLDLVLQHPFDDYTYNQITGELEHTPPPEPTPAEALALAKRAKHRELKRNVQRFIRFKPDGSTRYDTDLKLNLMDYINERKEAGLSPAPADAVRAWIKAVQGEYRDLSVTLQAALNQAGIEAVDISLERLEGLFGAQGVRAPDPDIYTRDLWGHDG</sequence>